<dbReference type="PRINTS" id="PR00789">
    <property type="entry name" value="OSIALOPTASE"/>
</dbReference>
<dbReference type="HAMAP" id="MF_01445">
    <property type="entry name" value="TsaD"/>
    <property type="match status" value="1"/>
</dbReference>
<feature type="binding site" evidence="8">
    <location>
        <begin position="133"/>
        <end position="137"/>
    </location>
    <ligand>
        <name>substrate</name>
    </ligand>
</feature>
<accession>A0A1X4XXV9</accession>
<comment type="cofactor">
    <cofactor evidence="8">
        <name>Fe(2+)</name>
        <dbReference type="ChEBI" id="CHEBI:29033"/>
    </cofactor>
    <text evidence="8">Binds 1 Fe(2+) ion per subunit.</text>
</comment>
<keyword evidence="6 8" id="KW-0012">Acyltransferase</keyword>
<keyword evidence="4 8" id="KW-0479">Metal-binding</keyword>
<dbReference type="InterPro" id="IPR017861">
    <property type="entry name" value="KAE1/TsaD"/>
</dbReference>
<dbReference type="PANTHER" id="PTHR11735">
    <property type="entry name" value="TRNA N6-ADENOSINE THREONYLCARBAMOYLTRANSFERASE"/>
    <property type="match status" value="1"/>
</dbReference>
<protein>
    <recommendedName>
        <fullName evidence="8">tRNA N6-adenosine threonylcarbamoyltransferase</fullName>
        <ecNumber evidence="8">2.3.1.234</ecNumber>
    </recommendedName>
    <alternativeName>
        <fullName evidence="8">N6-L-threonylcarbamoyladenine synthase</fullName>
        <shortName evidence="8">t(6)A synthase</shortName>
    </alternativeName>
    <alternativeName>
        <fullName evidence="8">t(6)A37 threonylcarbamoyladenosine biosynthesis protein TsaD</fullName>
    </alternativeName>
    <alternativeName>
        <fullName evidence="8">tRNA threonylcarbamoyladenosine biosynthesis protein TsaD</fullName>
    </alternativeName>
</protein>
<dbReference type="InterPro" id="IPR017860">
    <property type="entry name" value="Peptidase_M22_CS"/>
</dbReference>
<feature type="binding site" evidence="8">
    <location>
        <position position="272"/>
    </location>
    <ligand>
        <name>substrate</name>
    </ligand>
</feature>
<keyword evidence="5 8" id="KW-0408">Iron</keyword>
<dbReference type="Proteomes" id="UP000194141">
    <property type="component" value="Unassembled WGS sequence"/>
</dbReference>
<evidence type="ECO:0000259" key="9">
    <source>
        <dbReference type="Pfam" id="PF00814"/>
    </source>
</evidence>
<dbReference type="InterPro" id="IPR043129">
    <property type="entry name" value="ATPase_NBD"/>
</dbReference>
<comment type="caution">
    <text evidence="10">The sequence shown here is derived from an EMBL/GenBank/DDBJ whole genome shotgun (WGS) entry which is preliminary data.</text>
</comment>
<dbReference type="PANTHER" id="PTHR11735:SF6">
    <property type="entry name" value="TRNA N6-ADENOSINE THREONYLCARBAMOYLTRANSFERASE, MITOCHONDRIAL"/>
    <property type="match status" value="1"/>
</dbReference>
<comment type="subcellular location">
    <subcellularLocation>
        <location evidence="8">Cytoplasm</location>
    </subcellularLocation>
</comment>
<keyword evidence="11" id="KW-1185">Reference proteome</keyword>
<name>A0A1X4XXV9_9BACT</name>
<dbReference type="Pfam" id="PF00814">
    <property type="entry name" value="TsaD"/>
    <property type="match status" value="1"/>
</dbReference>
<dbReference type="Gene3D" id="3.30.420.40">
    <property type="match status" value="2"/>
</dbReference>
<dbReference type="STRING" id="1562698.DESAMIL20_1923"/>
<keyword evidence="3 8" id="KW-0819">tRNA processing</keyword>
<evidence type="ECO:0000256" key="8">
    <source>
        <dbReference type="HAMAP-Rule" id="MF_01445"/>
    </source>
</evidence>
<dbReference type="GO" id="GO:0005737">
    <property type="term" value="C:cytoplasm"/>
    <property type="evidence" value="ECO:0007669"/>
    <property type="project" value="UniProtKB-SubCell"/>
</dbReference>
<dbReference type="NCBIfam" id="TIGR00329">
    <property type="entry name" value="gcp_kae1"/>
    <property type="match status" value="1"/>
</dbReference>
<dbReference type="CDD" id="cd24133">
    <property type="entry name" value="ASKHA_NBD_TsaD_bac"/>
    <property type="match status" value="1"/>
</dbReference>
<dbReference type="InterPro" id="IPR000905">
    <property type="entry name" value="Gcp-like_dom"/>
</dbReference>
<evidence type="ECO:0000256" key="1">
    <source>
        <dbReference type="ARBA" id="ARBA00022490"/>
    </source>
</evidence>
<dbReference type="EMBL" id="MDSU01000018">
    <property type="protein sequence ID" value="OSS42370.1"/>
    <property type="molecule type" value="Genomic_DNA"/>
</dbReference>
<dbReference type="GO" id="GO:0002949">
    <property type="term" value="P:tRNA threonylcarbamoyladenosine modification"/>
    <property type="evidence" value="ECO:0007669"/>
    <property type="project" value="UniProtKB-UniRule"/>
</dbReference>
<dbReference type="RefSeq" id="WP_086034624.1">
    <property type="nucleotide sequence ID" value="NZ_MDSU01000018.1"/>
</dbReference>
<gene>
    <name evidence="8" type="primary">tsaD</name>
    <name evidence="10" type="ORF">DESAMIL20_1923</name>
</gene>
<organism evidence="10 11">
    <name type="scientific">Desulfurella amilsii</name>
    <dbReference type="NCBI Taxonomy" id="1562698"/>
    <lineage>
        <taxon>Bacteria</taxon>
        <taxon>Pseudomonadati</taxon>
        <taxon>Campylobacterota</taxon>
        <taxon>Desulfurellia</taxon>
        <taxon>Desulfurellales</taxon>
        <taxon>Desulfurellaceae</taxon>
        <taxon>Desulfurella</taxon>
    </lineage>
</organism>
<evidence type="ECO:0000256" key="5">
    <source>
        <dbReference type="ARBA" id="ARBA00023004"/>
    </source>
</evidence>
<feature type="binding site" evidence="8">
    <location>
        <position position="300"/>
    </location>
    <ligand>
        <name>Fe cation</name>
        <dbReference type="ChEBI" id="CHEBI:24875"/>
    </ligand>
</feature>
<evidence type="ECO:0000256" key="4">
    <source>
        <dbReference type="ARBA" id="ARBA00022723"/>
    </source>
</evidence>
<dbReference type="FunFam" id="3.30.420.40:FF:000040">
    <property type="entry name" value="tRNA N6-adenosine threonylcarbamoyltransferase"/>
    <property type="match status" value="1"/>
</dbReference>
<dbReference type="GO" id="GO:0005506">
    <property type="term" value="F:iron ion binding"/>
    <property type="evidence" value="ECO:0007669"/>
    <property type="project" value="UniProtKB-UniRule"/>
</dbReference>
<feature type="binding site" evidence="8">
    <location>
        <position position="179"/>
    </location>
    <ligand>
        <name>substrate</name>
    </ligand>
</feature>
<feature type="binding site" evidence="8">
    <location>
        <position position="166"/>
    </location>
    <ligand>
        <name>substrate</name>
    </ligand>
</feature>
<dbReference type="GO" id="GO:0061711">
    <property type="term" value="F:tRNA N(6)-L-threonylcarbamoyladenine synthase activity"/>
    <property type="evidence" value="ECO:0007669"/>
    <property type="project" value="UniProtKB-EC"/>
</dbReference>
<dbReference type="EC" id="2.3.1.234" evidence="8"/>
<feature type="binding site" evidence="8">
    <location>
        <position position="111"/>
    </location>
    <ligand>
        <name>Fe cation</name>
        <dbReference type="ChEBI" id="CHEBI:24875"/>
    </ligand>
</feature>
<feature type="domain" description="Gcp-like" evidence="9">
    <location>
        <begin position="26"/>
        <end position="307"/>
    </location>
</feature>
<dbReference type="AlphaFoldDB" id="A0A1X4XXV9"/>
<dbReference type="SUPFAM" id="SSF53067">
    <property type="entry name" value="Actin-like ATPase domain"/>
    <property type="match status" value="2"/>
</dbReference>
<reference evidence="10 11" key="1">
    <citation type="journal article" date="2017" name="Front. Microbiol.">
        <title>Genome Sequence of Desulfurella amilsii Strain TR1 and Comparative Genomics of Desulfurellaceae Family.</title>
        <authorList>
            <person name="Florentino A.P."/>
            <person name="Stams A.J."/>
            <person name="Sanchez-Andrea I."/>
        </authorList>
    </citation>
    <scope>NUCLEOTIDE SEQUENCE [LARGE SCALE GENOMIC DNA]</scope>
    <source>
        <strain evidence="10 11">TR1</strain>
    </source>
</reference>
<evidence type="ECO:0000313" key="11">
    <source>
        <dbReference type="Proteomes" id="UP000194141"/>
    </source>
</evidence>
<comment type="function">
    <text evidence="8">Required for the formation of a threonylcarbamoyl group on adenosine at position 37 (t(6)A37) in tRNAs that read codons beginning with adenine. Is involved in the transfer of the threonylcarbamoyl moiety of threonylcarbamoyl-AMP (TC-AMP) to the N6 group of A37, together with TsaE and TsaB. TsaD likely plays a direct catalytic role in this reaction.</text>
</comment>
<comment type="catalytic activity">
    <reaction evidence="7 8">
        <text>L-threonylcarbamoyladenylate + adenosine(37) in tRNA = N(6)-L-threonylcarbamoyladenosine(37) in tRNA + AMP + H(+)</text>
        <dbReference type="Rhea" id="RHEA:37059"/>
        <dbReference type="Rhea" id="RHEA-COMP:10162"/>
        <dbReference type="Rhea" id="RHEA-COMP:10163"/>
        <dbReference type="ChEBI" id="CHEBI:15378"/>
        <dbReference type="ChEBI" id="CHEBI:73682"/>
        <dbReference type="ChEBI" id="CHEBI:74411"/>
        <dbReference type="ChEBI" id="CHEBI:74418"/>
        <dbReference type="ChEBI" id="CHEBI:456215"/>
        <dbReference type="EC" id="2.3.1.234"/>
    </reaction>
</comment>
<proteinExistence type="inferred from homology"/>
<evidence type="ECO:0000313" key="10">
    <source>
        <dbReference type="EMBL" id="OSS42370.1"/>
    </source>
</evidence>
<feature type="binding site" evidence="8">
    <location>
        <position position="183"/>
    </location>
    <ligand>
        <name>substrate</name>
    </ligand>
</feature>
<evidence type="ECO:0000256" key="7">
    <source>
        <dbReference type="ARBA" id="ARBA00048117"/>
    </source>
</evidence>
<dbReference type="OrthoDB" id="9806197at2"/>
<sequence length="336" mass="36615">MSVVILAFDTSCDDTSAAVLGENEESSVVISQNFIHKPFGGIMPEMAARTHFENIDEVARKALKEAQCSIKDVTHIAATIGPGLLPSLLIGVSFAKGLAYRYGLPLIPINHIEGHIFANFIEKNVDFPFIVLIVSGAHTHLYLVESIDKYKLLGKTLDDAVGEAFDKVARLLNLEYPGGPIIDKLSKSGNPYSFKVPKGLSKKNTINFSFSGVKTHVKNLVEKSGELSKTFVCDLAASFQRSCVEILCEKTLMALKKYSINRLVLAGGVSANSLLREHMSLLSKDIGFELFLPPLSLCTDNALMIAKAAQFKLDLATFDLDSIDANPSLSLEEHLN</sequence>
<feature type="binding site" evidence="8">
    <location>
        <position position="115"/>
    </location>
    <ligand>
        <name>Fe cation</name>
        <dbReference type="ChEBI" id="CHEBI:24875"/>
    </ligand>
</feature>
<evidence type="ECO:0000256" key="3">
    <source>
        <dbReference type="ARBA" id="ARBA00022694"/>
    </source>
</evidence>
<dbReference type="PROSITE" id="PS01016">
    <property type="entry name" value="GLYCOPROTEASE"/>
    <property type="match status" value="1"/>
</dbReference>
<dbReference type="NCBIfam" id="TIGR03723">
    <property type="entry name" value="T6A_TsaD_YgjD"/>
    <property type="match status" value="1"/>
</dbReference>
<keyword evidence="1 8" id="KW-0963">Cytoplasm</keyword>
<keyword evidence="2 8" id="KW-0808">Transferase</keyword>
<dbReference type="InterPro" id="IPR022450">
    <property type="entry name" value="TsaD"/>
</dbReference>
<evidence type="ECO:0000256" key="6">
    <source>
        <dbReference type="ARBA" id="ARBA00023315"/>
    </source>
</evidence>
<comment type="similarity">
    <text evidence="8">Belongs to the KAE1 / TsaD family.</text>
</comment>
<evidence type="ECO:0000256" key="2">
    <source>
        <dbReference type="ARBA" id="ARBA00022679"/>
    </source>
</evidence>